<evidence type="ECO:0000313" key="4">
    <source>
        <dbReference type="Proteomes" id="UP001491310"/>
    </source>
</evidence>
<dbReference type="PANTHER" id="PTHR47380">
    <property type="entry name" value="OS02G0533000 PROTEIN"/>
    <property type="match status" value="1"/>
</dbReference>
<gene>
    <name evidence="3" type="ORF">WJX75_006328</name>
</gene>
<evidence type="ECO:0008006" key="5">
    <source>
        <dbReference type="Google" id="ProtNLM"/>
    </source>
</evidence>
<feature type="transmembrane region" description="Helical" evidence="2">
    <location>
        <begin position="392"/>
        <end position="413"/>
    </location>
</feature>
<accession>A0ABR2YZ71</accession>
<comment type="caution">
    <text evidence="3">The sequence shown here is derived from an EMBL/GenBank/DDBJ whole genome shotgun (WGS) entry which is preliminary data.</text>
</comment>
<evidence type="ECO:0000313" key="3">
    <source>
        <dbReference type="EMBL" id="KAK9916731.1"/>
    </source>
</evidence>
<feature type="transmembrane region" description="Helical" evidence="2">
    <location>
        <begin position="352"/>
        <end position="372"/>
    </location>
</feature>
<dbReference type="PANTHER" id="PTHR47380:SF4">
    <property type="entry name" value="OS02G0533000 PROTEIN"/>
    <property type="match status" value="1"/>
</dbReference>
<dbReference type="InterPro" id="IPR044200">
    <property type="entry name" value="At5g03900-like"/>
</dbReference>
<keyword evidence="4" id="KW-1185">Reference proteome</keyword>
<keyword evidence="2" id="KW-0472">Membrane</keyword>
<dbReference type="EMBL" id="JALJOT010000003">
    <property type="protein sequence ID" value="KAK9916731.1"/>
    <property type="molecule type" value="Genomic_DNA"/>
</dbReference>
<protein>
    <recommendedName>
        <fullName evidence="5">Iron-sulfur cluster biosynthesis family protein</fullName>
    </recommendedName>
</protein>
<keyword evidence="2" id="KW-0812">Transmembrane</keyword>
<dbReference type="Proteomes" id="UP001491310">
    <property type="component" value="Unassembled WGS sequence"/>
</dbReference>
<feature type="compositionally biased region" description="Low complexity" evidence="1">
    <location>
        <begin position="14"/>
        <end position="23"/>
    </location>
</feature>
<organism evidence="3 4">
    <name type="scientific">Coccomyxa subellipsoidea</name>
    <dbReference type="NCBI Taxonomy" id="248742"/>
    <lineage>
        <taxon>Eukaryota</taxon>
        <taxon>Viridiplantae</taxon>
        <taxon>Chlorophyta</taxon>
        <taxon>core chlorophytes</taxon>
        <taxon>Trebouxiophyceae</taxon>
        <taxon>Trebouxiophyceae incertae sedis</taxon>
        <taxon>Coccomyxaceae</taxon>
        <taxon>Coccomyxa</taxon>
    </lineage>
</organism>
<reference evidence="3 4" key="1">
    <citation type="journal article" date="2024" name="Nat. Commun.">
        <title>Phylogenomics reveals the evolutionary origins of lichenization in chlorophyte algae.</title>
        <authorList>
            <person name="Puginier C."/>
            <person name="Libourel C."/>
            <person name="Otte J."/>
            <person name="Skaloud P."/>
            <person name="Haon M."/>
            <person name="Grisel S."/>
            <person name="Petersen M."/>
            <person name="Berrin J.G."/>
            <person name="Delaux P.M."/>
            <person name="Dal Grande F."/>
            <person name="Keller J."/>
        </authorList>
    </citation>
    <scope>NUCLEOTIDE SEQUENCE [LARGE SCALE GENOMIC DNA]</scope>
    <source>
        <strain evidence="3 4">SAG 216-7</strain>
    </source>
</reference>
<feature type="region of interest" description="Disordered" evidence="1">
    <location>
        <begin position="14"/>
        <end position="46"/>
    </location>
</feature>
<proteinExistence type="predicted"/>
<keyword evidence="2" id="KW-1133">Transmembrane helix</keyword>
<name>A0ABR2YZ71_9CHLO</name>
<evidence type="ECO:0000256" key="2">
    <source>
        <dbReference type="SAM" id="Phobius"/>
    </source>
</evidence>
<feature type="transmembrane region" description="Helical" evidence="2">
    <location>
        <begin position="152"/>
        <end position="174"/>
    </location>
</feature>
<sequence>MVLQRIGVQLPQRATTRCQAQQRNNGTSDWDAPGADDGAVPSAPLRGKVESASIPQALRKRVEDAVEVLGGRVTVGDVAGRAGVSLEDTERTLNALAADSQGVLQVSDAGDVLYVLPQNFKAIIQGRSVLLKLEPALARAKAAAGYVVRVSFGSALVASIVLVSLTIIAILTAASSSDRDDRRRSSYGYSRSPISTFINVSDLFFYWDPYYSRRRAMYTQSTGEMNFFESVFSFVFGDGDPNLEHDEQRWKLVGQLIQSRGGVVTAEQLAPFMDVTPEDVEKVDGYTNESYVVPALVKFNGHPEVSQSGELLYVFPSLQRTAKAQRKAVPPAKDAALERRWNFTNASEGQRLGAIALGVANCVGVLYLGSLLGSPGVSQMLAQSSLGFMNNLFPFLQAYAASFFAIPAIRWFFNKRRNNAIEARNQARLDALGALKSPSVRAKLAAADKLAERVVIQDRDLIYSSDRDLAAQQTDTEGRYFDERLRERESARKAAAARSSMEFERTRQYETDY</sequence>
<evidence type="ECO:0000256" key="1">
    <source>
        <dbReference type="SAM" id="MobiDB-lite"/>
    </source>
</evidence>